<comment type="caution">
    <text evidence="3">The sequence shown here is derived from an EMBL/GenBank/DDBJ whole genome shotgun (WGS) entry which is preliminary data.</text>
</comment>
<dbReference type="PANTHER" id="PTHR42687">
    <property type="entry name" value="L-THREONINE 3-DEHYDROGENASE"/>
    <property type="match status" value="1"/>
</dbReference>
<dbReference type="AlphaFoldDB" id="A0A939JZ29"/>
<dbReference type="Proteomes" id="UP000664795">
    <property type="component" value="Unassembled WGS sequence"/>
</dbReference>
<comment type="similarity">
    <text evidence="1">Belongs to the NAD(P)-dependent epimerase/dehydratase family.</text>
</comment>
<dbReference type="InterPro" id="IPR001509">
    <property type="entry name" value="Epimerase_deHydtase"/>
</dbReference>
<dbReference type="EMBL" id="JAFMYU010000034">
    <property type="protein sequence ID" value="MBO0934627.1"/>
    <property type="molecule type" value="Genomic_DNA"/>
</dbReference>
<dbReference type="FunFam" id="3.40.50.720:FF:000077">
    <property type="entry name" value="L-threonine 3-dehydrogenase, mitochondrial"/>
    <property type="match status" value="1"/>
</dbReference>
<dbReference type="PANTHER" id="PTHR42687:SF1">
    <property type="entry name" value="L-THREONINE 3-DEHYDROGENASE, MITOCHONDRIAL"/>
    <property type="match status" value="1"/>
</dbReference>
<feature type="domain" description="NAD-dependent epimerase/dehydratase" evidence="2">
    <location>
        <begin position="6"/>
        <end position="239"/>
    </location>
</feature>
<dbReference type="GO" id="GO:0006567">
    <property type="term" value="P:L-threonine catabolic process"/>
    <property type="evidence" value="ECO:0007669"/>
    <property type="project" value="TreeGrafter"/>
</dbReference>
<dbReference type="InterPro" id="IPR051225">
    <property type="entry name" value="NAD(P)_epim/dehydratase"/>
</dbReference>
<evidence type="ECO:0000313" key="3">
    <source>
        <dbReference type="EMBL" id="MBO0934627.1"/>
    </source>
</evidence>
<dbReference type="Gene3D" id="3.40.50.720">
    <property type="entry name" value="NAD(P)-binding Rossmann-like Domain"/>
    <property type="match status" value="1"/>
</dbReference>
<proteinExistence type="inferred from homology"/>
<reference evidence="3 4" key="1">
    <citation type="submission" date="2021-03" db="EMBL/GenBank/DDBJ databases">
        <title>Fibrella sp. HMF5036 genome sequencing and assembly.</title>
        <authorList>
            <person name="Kang H."/>
            <person name="Kim H."/>
            <person name="Bae S."/>
            <person name="Joh K."/>
        </authorList>
    </citation>
    <scope>NUCLEOTIDE SEQUENCE [LARGE SCALE GENOMIC DNA]</scope>
    <source>
        <strain evidence="3 4">HMF5036</strain>
    </source>
</reference>
<dbReference type="SUPFAM" id="SSF51735">
    <property type="entry name" value="NAD(P)-binding Rossmann-fold domains"/>
    <property type="match status" value="1"/>
</dbReference>
<protein>
    <submittedName>
        <fullName evidence="3">NAD-dependent epimerase/dehydratase family protein</fullName>
    </submittedName>
</protein>
<dbReference type="Pfam" id="PF01370">
    <property type="entry name" value="Epimerase"/>
    <property type="match status" value="1"/>
</dbReference>
<keyword evidence="4" id="KW-1185">Reference proteome</keyword>
<accession>A0A939JZ29</accession>
<evidence type="ECO:0000259" key="2">
    <source>
        <dbReference type="Pfam" id="PF01370"/>
    </source>
</evidence>
<organism evidence="3 4">
    <name type="scientific">Fibrella aquatilis</name>
    <dbReference type="NCBI Taxonomy" id="2817059"/>
    <lineage>
        <taxon>Bacteria</taxon>
        <taxon>Pseudomonadati</taxon>
        <taxon>Bacteroidota</taxon>
        <taxon>Cytophagia</taxon>
        <taxon>Cytophagales</taxon>
        <taxon>Spirosomataceae</taxon>
        <taxon>Fibrella</taxon>
    </lineage>
</organism>
<dbReference type="GO" id="GO:0008743">
    <property type="term" value="F:L-threonine 3-dehydrogenase activity"/>
    <property type="evidence" value="ECO:0007669"/>
    <property type="project" value="TreeGrafter"/>
</dbReference>
<dbReference type="RefSeq" id="WP_207338593.1">
    <property type="nucleotide sequence ID" value="NZ_JAFMYU010000034.1"/>
</dbReference>
<evidence type="ECO:0000313" key="4">
    <source>
        <dbReference type="Proteomes" id="UP000664795"/>
    </source>
</evidence>
<name>A0A939JZ29_9BACT</name>
<gene>
    <name evidence="3" type="ORF">J2I48_26700</name>
</gene>
<dbReference type="InterPro" id="IPR036291">
    <property type="entry name" value="NAD(P)-bd_dom_sf"/>
</dbReference>
<evidence type="ECO:0000256" key="1">
    <source>
        <dbReference type="ARBA" id="ARBA00007637"/>
    </source>
</evidence>
<sequence>MQRDTVLIIGANGQIGTALLPLLQDQFGTDNVIASDLQKPDHATGPFEVLDATNPDALTDLVRRHKVTQIYHLAAVLSAKGESDPLWAWDLNMKALLNVLEVSRLQQLRKVFVPSSIAVFGDDALRNNTPQNSVLKPSTVYGISKVAAENWLAYYHKRYGLDVRSLRYPGVISYQSMPGGGTTDYAVAIFHEAIQGHAFDCFLAEDTRLPMIYMDDALRATMELMNAPEDSISVRTSYNLAGMSFTPAELTAAIQRYLPELTVNYKPDFRQAIAESWPMSIDDSVARRDWGWQPGFDLSRMTEEMINQLSVVYQPA</sequence>